<protein>
    <submittedName>
        <fullName evidence="3">Uncharacterized protein</fullName>
    </submittedName>
</protein>
<comment type="caution">
    <text evidence="3">The sequence shown here is derived from an EMBL/GenBank/DDBJ whole genome shotgun (WGS) entry which is preliminary data.</text>
</comment>
<organism evidence="3 4">
    <name type="scientific">Symbiodinium necroappetens</name>
    <dbReference type="NCBI Taxonomy" id="1628268"/>
    <lineage>
        <taxon>Eukaryota</taxon>
        <taxon>Sar</taxon>
        <taxon>Alveolata</taxon>
        <taxon>Dinophyceae</taxon>
        <taxon>Suessiales</taxon>
        <taxon>Symbiodiniaceae</taxon>
        <taxon>Symbiodinium</taxon>
    </lineage>
</organism>
<feature type="compositionally biased region" description="Acidic residues" evidence="2">
    <location>
        <begin position="86"/>
        <end position="105"/>
    </location>
</feature>
<keyword evidence="4" id="KW-1185">Reference proteome</keyword>
<accession>A0A812M9S3</accession>
<dbReference type="EMBL" id="CAJNJA010010178">
    <property type="protein sequence ID" value="CAE7254603.1"/>
    <property type="molecule type" value="Genomic_DNA"/>
</dbReference>
<gene>
    <name evidence="3" type="ORF">SNEC2469_LOCUS5484</name>
</gene>
<proteinExistence type="predicted"/>
<evidence type="ECO:0000313" key="3">
    <source>
        <dbReference type="EMBL" id="CAE7254603.1"/>
    </source>
</evidence>
<dbReference type="Proteomes" id="UP000601435">
    <property type="component" value="Unassembled WGS sequence"/>
</dbReference>
<feature type="non-terminal residue" evidence="3">
    <location>
        <position position="1"/>
    </location>
</feature>
<name>A0A812M9S3_9DINO</name>
<dbReference type="OrthoDB" id="447846at2759"/>
<evidence type="ECO:0000256" key="1">
    <source>
        <dbReference type="SAM" id="Coils"/>
    </source>
</evidence>
<feature type="compositionally biased region" description="Basic and acidic residues" evidence="2">
    <location>
        <begin position="726"/>
        <end position="738"/>
    </location>
</feature>
<evidence type="ECO:0000256" key="2">
    <source>
        <dbReference type="SAM" id="MobiDB-lite"/>
    </source>
</evidence>
<sequence length="1214" mass="134703">MCYCGCQQCWPCRLKGSRGLYADWFSWAIPAENLQAARIGRELAKEASLRHVGVNIVADTSPNGQLMKNRKYVTRKDVIANPREPSDEDDAETEESEAGNHDEDETLRALSSNEHLEDDVSDDALPKTRKPQRECLMNPRLNGILEKLKATEVLENLKKVSMFQREAWSKDDDEIPLQHAEADENETRKCKKSKASCAKATHKAAKQSIAVDSNKPADPQCLYKPGEFREERFKFINRMREKKGTSYNEADVDFLHLFAGEDEVGRSLRAIGYRGESMELEHCPVHMDLLSAAGYLTALNEARRLRRDTGVAVIGLMCNSFSIMSRSTSGRTVIKPQGNNGYGFVHSGNVFASRMCLLLFIFYWRNVRYLLEQPAQSCFLDSPVFRGFWYMCHFGAPSVKRHFAISNDSEMVQHLESVAGTLAQKDKAALVKLKLSRQNAYVSTHPSAVRRNQKKFTGDRKLLKQSQTYPPKFAQAIAAYVQRVRPVQPRMEVSIDWSKTDFEIYMAELDAGNWDDPICDTVVDLAMMLECAGYLLYSKHLSLPGHWESCHYVGGHSRTSPAASRLGYVGISPMGCAYNFYGMGSTECAFRGFWIWLGFGLKWARYLRCIPKPDKKMVSSTRLNHIGHTVPSDLPMGKDIGKVLKAGKAFKGALVEAKNGRGSSKAIDLEVPLKTEFCGTTIQKLMKKEGLTREDATAVYLAWKQSCDQQGLPSGPVPKQKPSKLLKGEAADAGEPKTRVRGRGSPPNKHPAPESESTKPSKKRAKTCSGDDQSLVFAPANAQDVADFFGTEKEKVLKKQKSTDLAEDLDGEPWDETEGWGEEWGDEDWDKSGDWWEGSTEEYDWEAEYLASGTTTGSTSTGSLGLQRVALDRMPLLPAVCDYPKVVAPAPPRSDAKEPEGKVNSATHAKEYARLNRLSESGKLATFPEMTQMWEGNLQEKNKLLRKFIAHGGNCKACEAELIVLKEQSLTGRDKIEGIIAQGGGEKDEHSPDNLSLTRFWVVVDREKVEEETAKITAQMKVNMTPDEAFMAGLGSNGSPSVLHRSAPPTSAHPLNGDVLKAFDKYNTDLQQAVSKCQELKKEVNGLSNLMLDLGDSTKETDTRTVLLKFEKKLKKYALKLPERNEFKELKTSAEMDPLCQQIHDTVAALGLEKAQARGLVLARSTAGGDNTITLACELGASALIQAGFLSTMVSANSYTAKLDGYQLESMLGG</sequence>
<feature type="region of interest" description="Disordered" evidence="2">
    <location>
        <begin position="799"/>
        <end position="832"/>
    </location>
</feature>
<dbReference type="AlphaFoldDB" id="A0A812M9S3"/>
<keyword evidence="1" id="KW-0175">Coiled coil</keyword>
<feature type="coiled-coil region" evidence="1">
    <location>
        <begin position="1063"/>
        <end position="1090"/>
    </location>
</feature>
<feature type="region of interest" description="Disordered" evidence="2">
    <location>
        <begin position="76"/>
        <end position="134"/>
    </location>
</feature>
<reference evidence="3" key="1">
    <citation type="submission" date="2021-02" db="EMBL/GenBank/DDBJ databases">
        <authorList>
            <person name="Dougan E. K."/>
            <person name="Rhodes N."/>
            <person name="Thang M."/>
            <person name="Chan C."/>
        </authorList>
    </citation>
    <scope>NUCLEOTIDE SEQUENCE</scope>
</reference>
<feature type="compositionally biased region" description="Acidic residues" evidence="2">
    <location>
        <begin position="805"/>
        <end position="829"/>
    </location>
</feature>
<evidence type="ECO:0000313" key="4">
    <source>
        <dbReference type="Proteomes" id="UP000601435"/>
    </source>
</evidence>
<feature type="region of interest" description="Disordered" evidence="2">
    <location>
        <begin position="709"/>
        <end position="774"/>
    </location>
</feature>